<feature type="compositionally biased region" description="Basic and acidic residues" evidence="1">
    <location>
        <begin position="456"/>
        <end position="466"/>
    </location>
</feature>
<dbReference type="PANTHER" id="PTHR42678:SF34">
    <property type="entry name" value="OS04G0183300 PROTEIN"/>
    <property type="match status" value="1"/>
</dbReference>
<dbReference type="InterPro" id="IPR023631">
    <property type="entry name" value="Amidase_dom"/>
</dbReference>
<protein>
    <submittedName>
        <fullName evidence="3">Amidase</fullName>
    </submittedName>
</protein>
<feature type="region of interest" description="Disordered" evidence="1">
    <location>
        <begin position="441"/>
        <end position="481"/>
    </location>
</feature>
<dbReference type="InterPro" id="IPR036928">
    <property type="entry name" value="AS_sf"/>
</dbReference>
<dbReference type="AlphaFoldDB" id="A0A7J0BZU8"/>
<proteinExistence type="predicted"/>
<reference evidence="3 4" key="1">
    <citation type="submission" date="2020-05" db="EMBL/GenBank/DDBJ databases">
        <title>Whole genome shotgun sequence of Streptomyces fulvorobeus NBRC 15897.</title>
        <authorList>
            <person name="Komaki H."/>
            <person name="Tamura T."/>
        </authorList>
    </citation>
    <scope>NUCLEOTIDE SEQUENCE [LARGE SCALE GENOMIC DNA]</scope>
    <source>
        <strain evidence="3 4">NBRC 15897</strain>
    </source>
</reference>
<keyword evidence="4" id="KW-1185">Reference proteome</keyword>
<evidence type="ECO:0000313" key="3">
    <source>
        <dbReference type="EMBL" id="GFM95203.1"/>
    </source>
</evidence>
<name>A0A7J0BZU8_9ACTN</name>
<sequence>MSVTDLAMTGHARRGLELTRRCLSQIERYDPLVNAVLALDPTALEQAARAERRRDRAPLAGIPVLVKDNIDVAGLDCTAGSRLLIGAAPAQDAPVVARLRVVGAVVLGKTNLSEWGNFRSYDAPEGWSAVGGQTRNAHAPQRSPWGSSAGSAVAVAAGMAPLALGTETDGSIVCPAGANGVVGVKPEPGLLPSGGVVPIAPAQDSVGVFATRLSDAVLCLAELTNRTDLSAAPARLAGRRFGLWHTPGIPRLALRAVSSALRAAGAELVEVHFPEHSGLMLAEVIAMQAEFPEAVANYLRTRPGVPDSLDGLIAANRADPEELRLFDQGVFEASASLSAENRALRVEAGRQARARARRLLDDALRRVDAVLAPTNPPAWRLEPGRPDPRPATSSVLAALAGYPNVSIPAAEYGGLPLGVSVFGPPKLAALLPWPGPSNSSAPRIALRHSPGTCREPATRGDHRVADKPGGSDQSRPWRCVH</sequence>
<dbReference type="SUPFAM" id="SSF75304">
    <property type="entry name" value="Amidase signature (AS) enzymes"/>
    <property type="match status" value="1"/>
</dbReference>
<dbReference type="Pfam" id="PF01425">
    <property type="entry name" value="Amidase"/>
    <property type="match status" value="1"/>
</dbReference>
<dbReference type="Gene3D" id="3.90.1300.10">
    <property type="entry name" value="Amidase signature (AS) domain"/>
    <property type="match status" value="1"/>
</dbReference>
<organism evidence="3 4">
    <name type="scientific">Streptomyces fulvorobeus</name>
    <dbReference type="NCBI Taxonomy" id="284028"/>
    <lineage>
        <taxon>Bacteria</taxon>
        <taxon>Bacillati</taxon>
        <taxon>Actinomycetota</taxon>
        <taxon>Actinomycetes</taxon>
        <taxon>Kitasatosporales</taxon>
        <taxon>Streptomycetaceae</taxon>
        <taxon>Streptomyces</taxon>
    </lineage>
</organism>
<comment type="caution">
    <text evidence="3">The sequence shown here is derived from an EMBL/GenBank/DDBJ whole genome shotgun (WGS) entry which is preliminary data.</text>
</comment>
<dbReference type="Proteomes" id="UP000498980">
    <property type="component" value="Unassembled WGS sequence"/>
</dbReference>
<dbReference type="RefSeq" id="WP_173310134.1">
    <property type="nucleotide sequence ID" value="NZ_BLWC01000001.1"/>
</dbReference>
<dbReference type="PANTHER" id="PTHR42678">
    <property type="entry name" value="AMIDASE"/>
    <property type="match status" value="1"/>
</dbReference>
<gene>
    <name evidence="3" type="ORF">Sfulv_00140</name>
</gene>
<dbReference type="EMBL" id="BLWC01000001">
    <property type="protein sequence ID" value="GFM95203.1"/>
    <property type="molecule type" value="Genomic_DNA"/>
</dbReference>
<evidence type="ECO:0000256" key="1">
    <source>
        <dbReference type="SAM" id="MobiDB-lite"/>
    </source>
</evidence>
<accession>A0A7J0BZU8</accession>
<evidence type="ECO:0000313" key="4">
    <source>
        <dbReference type="Proteomes" id="UP000498980"/>
    </source>
</evidence>
<evidence type="ECO:0000259" key="2">
    <source>
        <dbReference type="Pfam" id="PF01425"/>
    </source>
</evidence>
<feature type="domain" description="Amidase" evidence="2">
    <location>
        <begin position="17"/>
        <end position="425"/>
    </location>
</feature>